<protein>
    <submittedName>
        <fullName evidence="2">Phosphopantothenoylcysteine decarboxylase</fullName>
    </submittedName>
</protein>
<evidence type="ECO:0000313" key="2">
    <source>
        <dbReference type="EMBL" id="QGR03049.1"/>
    </source>
</evidence>
<evidence type="ECO:0000259" key="1">
    <source>
        <dbReference type="Pfam" id="PF02441"/>
    </source>
</evidence>
<proteinExistence type="predicted"/>
<dbReference type="GO" id="GO:0004633">
    <property type="term" value="F:phosphopantothenoylcysteine decarboxylase activity"/>
    <property type="evidence" value="ECO:0007669"/>
    <property type="project" value="TreeGrafter"/>
</dbReference>
<dbReference type="GO" id="GO:0071513">
    <property type="term" value="C:phosphopantothenoylcysteine decarboxylase complex"/>
    <property type="evidence" value="ECO:0007669"/>
    <property type="project" value="TreeGrafter"/>
</dbReference>
<dbReference type="EMBL" id="CP033455">
    <property type="protein sequence ID" value="QGR03049.1"/>
    <property type="molecule type" value="Genomic_DNA"/>
</dbReference>
<dbReference type="InterPro" id="IPR003382">
    <property type="entry name" value="Flavoprotein"/>
</dbReference>
<sequence length="186" mass="20477">MTMKILLIISGSIAAYKALDLIRKLQENKHTITGIISKSGEKFVTPLSVASLSGNYAYTNADFFNTHNSMHHISLTRNSDLVLVAPATLDIIAKTAYGIADELATTILIASNIPIIMVPAMNPTMWNSKPNQRNINLLKEDNVVIIEPKEGFALCNEYGLGKMAEIQDIVSFVEGFQKINTQKKPK</sequence>
<keyword evidence="3" id="KW-1185">Reference proteome</keyword>
<name>A0AAE6Q9L5_EHRRU</name>
<feature type="domain" description="Flavoprotein" evidence="1">
    <location>
        <begin position="3"/>
        <end position="173"/>
    </location>
</feature>
<gene>
    <name evidence="2" type="ORF">EDL80_00220</name>
</gene>
<dbReference type="GO" id="GO:0010181">
    <property type="term" value="F:FMN binding"/>
    <property type="evidence" value="ECO:0007669"/>
    <property type="project" value="TreeGrafter"/>
</dbReference>
<reference evidence="2 3" key="1">
    <citation type="submission" date="2018-10" db="EMBL/GenBank/DDBJ databases">
        <title>Propagation and draft genome sequences of three atypical Erhlichia ruminantium isolates.</title>
        <authorList>
            <person name="Liebenberg J."/>
            <person name="Steyn H."/>
            <person name="Josemans A."/>
            <person name="Zweygarth E."/>
        </authorList>
    </citation>
    <scope>NUCLEOTIDE SEQUENCE [LARGE SCALE GENOMIC DNA]</scope>
    <source>
        <strain evidence="2 3">Omatjenne</strain>
    </source>
</reference>
<accession>A0AAE6Q9L5</accession>
<dbReference type="Proteomes" id="UP000422822">
    <property type="component" value="Chromosome"/>
</dbReference>
<dbReference type="Gene3D" id="3.40.50.1950">
    <property type="entry name" value="Flavin prenyltransferase-like"/>
    <property type="match status" value="1"/>
</dbReference>
<dbReference type="PANTHER" id="PTHR14359:SF6">
    <property type="entry name" value="PHOSPHOPANTOTHENOYLCYSTEINE DECARBOXYLASE"/>
    <property type="match status" value="1"/>
</dbReference>
<dbReference type="InterPro" id="IPR036551">
    <property type="entry name" value="Flavin_trans-like"/>
</dbReference>
<dbReference type="Pfam" id="PF02441">
    <property type="entry name" value="Flavoprotein"/>
    <property type="match status" value="1"/>
</dbReference>
<dbReference type="GO" id="GO:0015937">
    <property type="term" value="P:coenzyme A biosynthetic process"/>
    <property type="evidence" value="ECO:0007669"/>
    <property type="project" value="TreeGrafter"/>
</dbReference>
<evidence type="ECO:0000313" key="3">
    <source>
        <dbReference type="Proteomes" id="UP000422822"/>
    </source>
</evidence>
<dbReference type="AlphaFoldDB" id="A0AAE6Q9L5"/>
<dbReference type="SUPFAM" id="SSF52507">
    <property type="entry name" value="Homo-oligomeric flavin-containing Cys decarboxylases, HFCD"/>
    <property type="match status" value="1"/>
</dbReference>
<dbReference type="PANTHER" id="PTHR14359">
    <property type="entry name" value="HOMO-OLIGOMERIC FLAVIN CONTAINING CYS DECARBOXYLASE FAMILY"/>
    <property type="match status" value="1"/>
</dbReference>
<organism evidence="2 3">
    <name type="scientific">Ehrlichia ruminantium</name>
    <name type="common">heartwater rickettsia</name>
    <name type="synonym">Cowdria ruminantium</name>
    <dbReference type="NCBI Taxonomy" id="779"/>
    <lineage>
        <taxon>Bacteria</taxon>
        <taxon>Pseudomonadati</taxon>
        <taxon>Pseudomonadota</taxon>
        <taxon>Alphaproteobacteria</taxon>
        <taxon>Rickettsiales</taxon>
        <taxon>Anaplasmataceae</taxon>
        <taxon>Ehrlichia</taxon>
    </lineage>
</organism>